<keyword evidence="5" id="KW-1185">Reference proteome</keyword>
<evidence type="ECO:0000259" key="2">
    <source>
        <dbReference type="Pfam" id="PF00465"/>
    </source>
</evidence>
<dbReference type="PANTHER" id="PTHR43633:SF1">
    <property type="entry name" value="ALCOHOL DEHYDROGENASE YQHD"/>
    <property type="match status" value="1"/>
</dbReference>
<reference evidence="4 5" key="1">
    <citation type="submission" date="2019-12" db="EMBL/GenBank/DDBJ databases">
        <authorList>
            <person name="Yang R."/>
        </authorList>
    </citation>
    <scope>NUCLEOTIDE SEQUENCE [LARGE SCALE GENOMIC DNA]</scope>
    <source>
        <strain evidence="4 5">DONG20-135</strain>
    </source>
</reference>
<protein>
    <submittedName>
        <fullName evidence="4">Iron-containing alcohol dehydrogenase</fullName>
    </submittedName>
</protein>
<dbReference type="CDD" id="cd08187">
    <property type="entry name" value="BDH"/>
    <property type="match status" value="1"/>
</dbReference>
<dbReference type="EMBL" id="WUUQ01000001">
    <property type="protein sequence ID" value="MXQ72929.1"/>
    <property type="molecule type" value="Genomic_DNA"/>
</dbReference>
<dbReference type="GO" id="GO:0046872">
    <property type="term" value="F:metal ion binding"/>
    <property type="evidence" value="ECO:0007669"/>
    <property type="project" value="InterPro"/>
</dbReference>
<accession>A0A6N8U8P7</accession>
<keyword evidence="1" id="KW-0560">Oxidoreductase</keyword>
<dbReference type="InterPro" id="IPR018211">
    <property type="entry name" value="ADH_Fe_CS"/>
</dbReference>
<proteinExistence type="predicted"/>
<feature type="domain" description="Fe-containing alcohol dehydrogenase-like C-terminal" evidence="3">
    <location>
        <begin position="188"/>
        <end position="385"/>
    </location>
</feature>
<feature type="domain" description="Alcohol dehydrogenase iron-type/glycerol dehydrogenase GldA" evidence="2">
    <location>
        <begin position="9"/>
        <end position="177"/>
    </location>
</feature>
<evidence type="ECO:0000313" key="4">
    <source>
        <dbReference type="EMBL" id="MXQ72929.1"/>
    </source>
</evidence>
<sequence>MENFLYDIPTKVYFGEGQIAHLPEAIKEYGSRVLLCYGSGSIKKIGLYDEIIRLCKDHQIELFELCDIEPNPRVTSVNEGVRLCREHKIDVVLAVGGGSTIDCAKVIASSVDYEGDAWDIVLDKKKIKNVLPIIAVLTLSATGSEMDHGAVISNLETHDKIGVGHPDMAPRYAFEDPTYTYSVSPYQTAAGTADIMSHIMECYFQSTPGTYLVDRFAEALLKTCIHYGPIAWKEPENYEARANLMWASSWAINGLLKYGKSQSWTVHPMEHELSAYYDITHGVGLAILTPNWMSYILKEETLDKFVEYGINVWNIDKNLPKKEIAEKSILATREFFNSLGIASTLKEVGIGEEKLALMAEKAAASLSNAYVPLNKDDVLTIFQNSLV</sequence>
<dbReference type="PANTHER" id="PTHR43633">
    <property type="entry name" value="ALCOHOL DEHYDROGENASE YQHD"/>
    <property type="match status" value="1"/>
</dbReference>
<evidence type="ECO:0000313" key="5">
    <source>
        <dbReference type="Proteomes" id="UP000434036"/>
    </source>
</evidence>
<dbReference type="Gene3D" id="3.40.50.1970">
    <property type="match status" value="1"/>
</dbReference>
<evidence type="ECO:0000259" key="3">
    <source>
        <dbReference type="Pfam" id="PF25137"/>
    </source>
</evidence>
<dbReference type="InterPro" id="IPR001670">
    <property type="entry name" value="ADH_Fe/GldA"/>
</dbReference>
<gene>
    <name evidence="4" type="ORF">GSF08_03110</name>
</gene>
<dbReference type="GO" id="GO:1990002">
    <property type="term" value="F:methylglyoxal reductase (NADPH) (acetol producing) activity"/>
    <property type="evidence" value="ECO:0007669"/>
    <property type="project" value="TreeGrafter"/>
</dbReference>
<dbReference type="PROSITE" id="PS00060">
    <property type="entry name" value="ADH_IRON_2"/>
    <property type="match status" value="1"/>
</dbReference>
<organism evidence="4 5">
    <name type="scientific">Copranaerobaculum intestinale</name>
    <dbReference type="NCBI Taxonomy" id="2692629"/>
    <lineage>
        <taxon>Bacteria</taxon>
        <taxon>Bacillati</taxon>
        <taxon>Bacillota</taxon>
        <taxon>Erysipelotrichia</taxon>
        <taxon>Erysipelotrichales</taxon>
        <taxon>Erysipelotrichaceae</taxon>
        <taxon>Copranaerobaculum</taxon>
    </lineage>
</organism>
<dbReference type="InterPro" id="IPR044731">
    <property type="entry name" value="BDH-like"/>
</dbReference>
<name>A0A6N8U8P7_9FIRM</name>
<dbReference type="AlphaFoldDB" id="A0A6N8U8P7"/>
<dbReference type="InterPro" id="IPR056798">
    <property type="entry name" value="ADH_Fe_C"/>
</dbReference>
<dbReference type="GO" id="GO:0005829">
    <property type="term" value="C:cytosol"/>
    <property type="evidence" value="ECO:0007669"/>
    <property type="project" value="TreeGrafter"/>
</dbReference>
<dbReference type="Proteomes" id="UP000434036">
    <property type="component" value="Unassembled WGS sequence"/>
</dbReference>
<evidence type="ECO:0000256" key="1">
    <source>
        <dbReference type="ARBA" id="ARBA00023002"/>
    </source>
</evidence>
<dbReference type="Gene3D" id="1.20.1090.10">
    <property type="entry name" value="Dehydroquinate synthase-like - alpha domain"/>
    <property type="match status" value="1"/>
</dbReference>
<dbReference type="RefSeq" id="WP_160624366.1">
    <property type="nucleotide sequence ID" value="NZ_WUUQ01000001.1"/>
</dbReference>
<comment type="caution">
    <text evidence="4">The sequence shown here is derived from an EMBL/GenBank/DDBJ whole genome shotgun (WGS) entry which is preliminary data.</text>
</comment>
<dbReference type="SUPFAM" id="SSF56796">
    <property type="entry name" value="Dehydroquinate synthase-like"/>
    <property type="match status" value="1"/>
</dbReference>
<dbReference type="Pfam" id="PF00465">
    <property type="entry name" value="Fe-ADH"/>
    <property type="match status" value="1"/>
</dbReference>
<dbReference type="GO" id="GO:1990362">
    <property type="term" value="F:butanol dehydrogenase (NAD+) activity"/>
    <property type="evidence" value="ECO:0007669"/>
    <property type="project" value="InterPro"/>
</dbReference>
<dbReference type="FunFam" id="3.40.50.1970:FF:000003">
    <property type="entry name" value="Alcohol dehydrogenase, iron-containing"/>
    <property type="match status" value="1"/>
</dbReference>
<dbReference type="GO" id="GO:0008106">
    <property type="term" value="F:alcohol dehydrogenase (NADP+) activity"/>
    <property type="evidence" value="ECO:0007669"/>
    <property type="project" value="TreeGrafter"/>
</dbReference>
<dbReference type="Pfam" id="PF25137">
    <property type="entry name" value="ADH_Fe_C"/>
    <property type="match status" value="1"/>
</dbReference>
<reference evidence="4 5" key="2">
    <citation type="submission" date="2020-01" db="EMBL/GenBank/DDBJ databases">
        <title>Clostridiaceae sp. nov. isolated from the gut of human by culturomics.</title>
        <authorList>
            <person name="Chang Y."/>
        </authorList>
    </citation>
    <scope>NUCLEOTIDE SEQUENCE [LARGE SCALE GENOMIC DNA]</scope>
    <source>
        <strain evidence="4 5">DONG20-135</strain>
    </source>
</reference>